<gene>
    <name evidence="10" type="ORF">CAS74_003909</name>
</gene>
<comment type="subcellular location">
    <subcellularLocation>
        <location evidence="1">Golgi apparatus membrane</location>
        <topology evidence="1">Single-pass type II membrane protein</topology>
    </subcellularLocation>
</comment>
<proteinExistence type="inferred from homology"/>
<evidence type="ECO:0000313" key="11">
    <source>
        <dbReference type="Proteomes" id="UP000195871"/>
    </source>
</evidence>
<evidence type="ECO:0000256" key="3">
    <source>
        <dbReference type="ARBA" id="ARBA00009105"/>
    </source>
</evidence>
<name>A0A1Z8JK00_PICKU</name>
<keyword evidence="7" id="KW-1133">Transmembrane helix</keyword>
<evidence type="ECO:0000256" key="5">
    <source>
        <dbReference type="ARBA" id="ARBA00022692"/>
    </source>
</evidence>
<comment type="similarity">
    <text evidence="3">Belongs to the MNN1/MNT family.</text>
</comment>
<organism evidence="10 11">
    <name type="scientific">Pichia kudriavzevii</name>
    <name type="common">Yeast</name>
    <name type="synonym">Issatchenkia orientalis</name>
    <dbReference type="NCBI Taxonomy" id="4909"/>
    <lineage>
        <taxon>Eukaryota</taxon>
        <taxon>Fungi</taxon>
        <taxon>Dikarya</taxon>
        <taxon>Ascomycota</taxon>
        <taxon>Saccharomycotina</taxon>
        <taxon>Pichiomycetes</taxon>
        <taxon>Pichiales</taxon>
        <taxon>Pichiaceae</taxon>
        <taxon>Pichia</taxon>
    </lineage>
</organism>
<dbReference type="SUPFAM" id="SSF53448">
    <property type="entry name" value="Nucleotide-diphospho-sugar transferases"/>
    <property type="match status" value="1"/>
</dbReference>
<accession>A0A1Z8JK00</accession>
<dbReference type="Proteomes" id="UP000195871">
    <property type="component" value="Unassembled WGS sequence"/>
</dbReference>
<dbReference type="VEuPathDB" id="FungiDB:C5L36_0B09240"/>
<evidence type="ECO:0000256" key="9">
    <source>
        <dbReference type="ARBA" id="ARBA00023136"/>
    </source>
</evidence>
<dbReference type="GO" id="GO:0046354">
    <property type="term" value="P:mannan biosynthetic process"/>
    <property type="evidence" value="ECO:0007669"/>
    <property type="project" value="TreeGrafter"/>
</dbReference>
<comment type="pathway">
    <text evidence="2">Protein modification; protein glycosylation.</text>
</comment>
<reference evidence="10 11" key="1">
    <citation type="submission" date="2017-05" db="EMBL/GenBank/DDBJ databases">
        <title>The Genome Sequence of Candida krusei Ckrusei653.</title>
        <authorList>
            <person name="Cuomo C."/>
            <person name="Forche A."/>
            <person name="Young S."/>
            <person name="Abouelleil A."/>
            <person name="Cao P."/>
            <person name="Chapman S."/>
            <person name="Cusick C."/>
            <person name="Shea T."/>
            <person name="Nusbaum C."/>
            <person name="Birren B."/>
        </authorList>
    </citation>
    <scope>NUCLEOTIDE SEQUENCE [LARGE SCALE GENOMIC DNA]</scope>
    <source>
        <strain evidence="10 11">Ckrusei653</strain>
    </source>
</reference>
<evidence type="ECO:0000256" key="2">
    <source>
        <dbReference type="ARBA" id="ARBA00004922"/>
    </source>
</evidence>
<dbReference type="PANTHER" id="PTHR31646">
    <property type="entry name" value="ALPHA-1,2-MANNOSYLTRANSFERASE MNN2"/>
    <property type="match status" value="1"/>
</dbReference>
<evidence type="ECO:0000256" key="7">
    <source>
        <dbReference type="ARBA" id="ARBA00022989"/>
    </source>
</evidence>
<dbReference type="Pfam" id="PF11051">
    <property type="entry name" value="Mannosyl_trans3"/>
    <property type="match status" value="2"/>
</dbReference>
<dbReference type="PANTHER" id="PTHR31646:SF1">
    <property type="entry name" value="ALPHA-1,2-MANNOSYLTRANSFERASE MNN2"/>
    <property type="match status" value="1"/>
</dbReference>
<evidence type="ECO:0000256" key="1">
    <source>
        <dbReference type="ARBA" id="ARBA00004323"/>
    </source>
</evidence>
<keyword evidence="9" id="KW-0472">Membrane</keyword>
<keyword evidence="8" id="KW-0333">Golgi apparatus</keyword>
<keyword evidence="4" id="KW-0808">Transferase</keyword>
<dbReference type="EMBL" id="NHMM01000006">
    <property type="protein sequence ID" value="OUT20913.1"/>
    <property type="molecule type" value="Genomic_DNA"/>
</dbReference>
<evidence type="ECO:0000256" key="8">
    <source>
        <dbReference type="ARBA" id="ARBA00023034"/>
    </source>
</evidence>
<dbReference type="Gene3D" id="3.90.550.10">
    <property type="entry name" value="Spore Coat Polysaccharide Biosynthesis Protein SpsA, Chain A"/>
    <property type="match status" value="1"/>
</dbReference>
<evidence type="ECO:0008006" key="12">
    <source>
        <dbReference type="Google" id="ProtNLM"/>
    </source>
</evidence>
<comment type="caution">
    <text evidence="10">The sequence shown here is derived from an EMBL/GenBank/DDBJ whole genome shotgun (WGS) entry which is preliminary data.</text>
</comment>
<dbReference type="InterPro" id="IPR029044">
    <property type="entry name" value="Nucleotide-diphossugar_trans"/>
</dbReference>
<keyword evidence="6" id="KW-0735">Signal-anchor</keyword>
<keyword evidence="5" id="KW-0812">Transmembrane</keyword>
<dbReference type="AlphaFoldDB" id="A0A1Z8JK00"/>
<evidence type="ECO:0000256" key="4">
    <source>
        <dbReference type="ARBA" id="ARBA00022679"/>
    </source>
</evidence>
<protein>
    <recommendedName>
        <fullName evidence="12">Alpha-1,2-mannosyltransferase MNN2</fullName>
    </recommendedName>
</protein>
<evidence type="ECO:0000313" key="10">
    <source>
        <dbReference type="EMBL" id="OUT20913.1"/>
    </source>
</evidence>
<dbReference type="GO" id="GO:0000139">
    <property type="term" value="C:Golgi membrane"/>
    <property type="evidence" value="ECO:0007669"/>
    <property type="project" value="UniProtKB-SubCell"/>
</dbReference>
<evidence type="ECO:0000256" key="6">
    <source>
        <dbReference type="ARBA" id="ARBA00022968"/>
    </source>
</evidence>
<dbReference type="GO" id="GO:0000026">
    <property type="term" value="F:alpha-1,2-mannosyltransferase activity"/>
    <property type="evidence" value="ECO:0007669"/>
    <property type="project" value="TreeGrafter"/>
</dbReference>
<dbReference type="InterPro" id="IPR022751">
    <property type="entry name" value="Alpha_mannosyltransferase"/>
</dbReference>
<sequence>MGVSKYRMNKNMQRFTVVSVLVTCFFFTLHFLRTSPTELFVVNSPFHYSDISKYTHIFTSILSPNCPALDEYERESRNYWQYYGFQHHMKLDEDSLSNILRVSDEQENELGRVHSELMNKYLHDEHPLYQHMRKQVERNNKPNNKGIVYVSGKNYYWLTMVSIKYIRDVLKDKETPIEIFVPFRVKNDHHCSKIEKVFSKVKCSYFTDHLTKTQIRQIKGYQYKALALLLTQFNEILYLDSDNIPISNIGDMFENQLYKKNGFISWADFWKRSTNYKYYKIAGLSRFANPISTTPSVESGQILINKSTHLKTLLLAYYYNLYGPEYFYPLFSQGFPGEGDKETFYLASRASNEPSYLINGHKTKSFGYTNKEGKYTGQGILQGEPSNPDNFWFLHMNYPKLYVNKLLKSGYFDKEKKRHWTKIRHAHDDGKTSEFKKSAGKDLEYEIWKIMDELLSTDFKGFQVFKDIGNDEMADYVKLQMKAIKNQL</sequence>